<feature type="region of interest" description="Disordered" evidence="1">
    <location>
        <begin position="28"/>
        <end position="74"/>
    </location>
</feature>
<accession>A0AAJ0FVV3</accession>
<dbReference type="EMBL" id="JASWJB010000228">
    <property type="protein sequence ID" value="KAK2593113.1"/>
    <property type="molecule type" value="Genomic_DNA"/>
</dbReference>
<name>A0AAJ0FVV3_9HYPO</name>
<sequence length="74" mass="8303">MTFAYPVDIDQVGGERLPLVIFNVEKDHQQQQGEASNRKVEMEDTAPGRMSYNNAAKERSKGDANSNETEDICK</sequence>
<keyword evidence="3" id="KW-1185">Reference proteome</keyword>
<evidence type="ECO:0000313" key="2">
    <source>
        <dbReference type="EMBL" id="KAK2593113.1"/>
    </source>
</evidence>
<reference evidence="2" key="1">
    <citation type="submission" date="2023-06" db="EMBL/GenBank/DDBJ databases">
        <title>Conoideocrella luteorostrata (Hypocreales: Clavicipitaceae), a potential biocontrol fungus for elongate hemlock scale in United States Christmas tree production areas.</title>
        <authorList>
            <person name="Barrett H."/>
            <person name="Lovett B."/>
            <person name="Macias A.M."/>
            <person name="Stajich J.E."/>
            <person name="Kasson M.T."/>
        </authorList>
    </citation>
    <scope>NUCLEOTIDE SEQUENCE</scope>
    <source>
        <strain evidence="2">ARSEF 14590</strain>
    </source>
</reference>
<dbReference type="Proteomes" id="UP001251528">
    <property type="component" value="Unassembled WGS sequence"/>
</dbReference>
<proteinExistence type="predicted"/>
<comment type="caution">
    <text evidence="2">The sequence shown here is derived from an EMBL/GenBank/DDBJ whole genome shotgun (WGS) entry which is preliminary data.</text>
</comment>
<evidence type="ECO:0000313" key="3">
    <source>
        <dbReference type="Proteomes" id="UP001251528"/>
    </source>
</evidence>
<evidence type="ECO:0000256" key="1">
    <source>
        <dbReference type="SAM" id="MobiDB-lite"/>
    </source>
</evidence>
<feature type="non-terminal residue" evidence="2">
    <location>
        <position position="74"/>
    </location>
</feature>
<gene>
    <name evidence="2" type="ORF">QQS21_009203</name>
</gene>
<dbReference type="AlphaFoldDB" id="A0AAJ0FVV3"/>
<protein>
    <submittedName>
        <fullName evidence="2">Uncharacterized protein</fullName>
    </submittedName>
</protein>
<organism evidence="2 3">
    <name type="scientific">Conoideocrella luteorostrata</name>
    <dbReference type="NCBI Taxonomy" id="1105319"/>
    <lineage>
        <taxon>Eukaryota</taxon>
        <taxon>Fungi</taxon>
        <taxon>Dikarya</taxon>
        <taxon>Ascomycota</taxon>
        <taxon>Pezizomycotina</taxon>
        <taxon>Sordariomycetes</taxon>
        <taxon>Hypocreomycetidae</taxon>
        <taxon>Hypocreales</taxon>
        <taxon>Clavicipitaceae</taxon>
        <taxon>Conoideocrella</taxon>
    </lineage>
</organism>